<feature type="transmembrane region" description="Helical" evidence="6">
    <location>
        <begin position="60"/>
        <end position="79"/>
    </location>
</feature>
<dbReference type="GO" id="GO:0015658">
    <property type="term" value="F:branched-chain amino acid transmembrane transporter activity"/>
    <property type="evidence" value="ECO:0007669"/>
    <property type="project" value="InterPro"/>
</dbReference>
<evidence type="ECO:0000313" key="8">
    <source>
        <dbReference type="Proteomes" id="UP000509367"/>
    </source>
</evidence>
<keyword evidence="2" id="KW-1003">Cell membrane</keyword>
<reference evidence="7 8" key="1">
    <citation type="submission" date="2020-06" db="EMBL/GenBank/DDBJ databases">
        <title>Oricola thermophila sp. nov. isolated from a tidal sediments.</title>
        <authorList>
            <person name="Kwon K.K."/>
            <person name="Yang S.-H."/>
            <person name="Park M.-J."/>
        </authorList>
    </citation>
    <scope>NUCLEOTIDE SEQUENCE [LARGE SCALE GENOMIC DNA]</scope>
    <source>
        <strain evidence="7 8">MEBiC13590</strain>
    </source>
</reference>
<feature type="transmembrane region" description="Helical" evidence="6">
    <location>
        <begin position="9"/>
        <end position="27"/>
    </location>
</feature>
<comment type="subcellular location">
    <subcellularLocation>
        <location evidence="1">Cell membrane</location>
        <topology evidence="1">Multi-pass membrane protein</topology>
    </subcellularLocation>
</comment>
<evidence type="ECO:0000256" key="3">
    <source>
        <dbReference type="ARBA" id="ARBA00022692"/>
    </source>
</evidence>
<evidence type="ECO:0000256" key="5">
    <source>
        <dbReference type="ARBA" id="ARBA00023136"/>
    </source>
</evidence>
<evidence type="ECO:0000313" key="7">
    <source>
        <dbReference type="EMBL" id="QKV17601.1"/>
    </source>
</evidence>
<feature type="transmembrane region" description="Helical" evidence="6">
    <location>
        <begin position="279"/>
        <end position="300"/>
    </location>
</feature>
<dbReference type="PANTHER" id="PTHR30482">
    <property type="entry name" value="HIGH-AFFINITY BRANCHED-CHAIN AMINO ACID TRANSPORT SYSTEM PERMEASE"/>
    <property type="match status" value="1"/>
</dbReference>
<evidence type="ECO:0000256" key="6">
    <source>
        <dbReference type="SAM" id="Phobius"/>
    </source>
</evidence>
<dbReference type="GO" id="GO:0005886">
    <property type="term" value="C:plasma membrane"/>
    <property type="evidence" value="ECO:0007669"/>
    <property type="project" value="UniProtKB-SubCell"/>
</dbReference>
<feature type="transmembrane region" description="Helical" evidence="6">
    <location>
        <begin position="85"/>
        <end position="105"/>
    </location>
</feature>
<dbReference type="PANTHER" id="PTHR30482:SF10">
    <property type="entry name" value="HIGH-AFFINITY BRANCHED-CHAIN AMINO ACID TRANSPORT PROTEIN BRAE"/>
    <property type="match status" value="1"/>
</dbReference>
<feature type="transmembrane region" description="Helical" evidence="6">
    <location>
        <begin position="112"/>
        <end position="132"/>
    </location>
</feature>
<dbReference type="InterPro" id="IPR043428">
    <property type="entry name" value="LivM-like"/>
</dbReference>
<sequence>MIALKEKEWRVAGVAILLFGVAAMIPFADDGYYLSLAVNIVMYVVLCTAWTLFSGPTHYISLATAAFFGMGTYSVGLGIDSLPFPLLIGIGALAGGVLAGLVGMATLRLSGVYFVIFTLGLAELVRQVVTWLQVKFVGAVGLYVFTELNETHIFWMLLALAAAVFLAGWLISRSRLGFAMRIIGNDETVARHVGIDVARSKVILFTVSGAFIAAAGAILAPRFAYVEPPSAFNPVISFQVVIMALLGGTGRLWAPLLGVVPFTILFDRISASFPNHTSLLIGVAFMAVVYFLPRGVIGLVEDFLARHRKRDLARGRHISEAVE</sequence>
<protein>
    <submittedName>
        <fullName evidence="7">Branched-chain amino acid ABC transporter permease</fullName>
    </submittedName>
</protein>
<dbReference type="Proteomes" id="UP000509367">
    <property type="component" value="Chromosome"/>
</dbReference>
<feature type="transmembrane region" description="Helical" evidence="6">
    <location>
        <begin position="152"/>
        <end position="171"/>
    </location>
</feature>
<keyword evidence="8" id="KW-1185">Reference proteome</keyword>
<keyword evidence="4 6" id="KW-1133">Transmembrane helix</keyword>
<accession>A0A6N1V9C6</accession>
<gene>
    <name evidence="7" type="ORF">HTY61_03495</name>
</gene>
<organism evidence="7 8">
    <name type="scientific">Oricola thermophila</name>
    <dbReference type="NCBI Taxonomy" id="2742145"/>
    <lineage>
        <taxon>Bacteria</taxon>
        <taxon>Pseudomonadati</taxon>
        <taxon>Pseudomonadota</taxon>
        <taxon>Alphaproteobacteria</taxon>
        <taxon>Hyphomicrobiales</taxon>
        <taxon>Ahrensiaceae</taxon>
        <taxon>Oricola</taxon>
    </lineage>
</organism>
<proteinExistence type="predicted"/>
<dbReference type="AlphaFoldDB" id="A0A6N1V9C6"/>
<dbReference type="CDD" id="cd06581">
    <property type="entry name" value="TM_PBP1_LivM_like"/>
    <property type="match status" value="1"/>
</dbReference>
<keyword evidence="5 6" id="KW-0472">Membrane</keyword>
<evidence type="ECO:0000256" key="2">
    <source>
        <dbReference type="ARBA" id="ARBA00022475"/>
    </source>
</evidence>
<evidence type="ECO:0000256" key="4">
    <source>
        <dbReference type="ARBA" id="ARBA00022989"/>
    </source>
</evidence>
<dbReference type="RefSeq" id="WP_175275498.1">
    <property type="nucleotide sequence ID" value="NZ_CP054836.1"/>
</dbReference>
<dbReference type="InterPro" id="IPR001851">
    <property type="entry name" value="ABC_transp_permease"/>
</dbReference>
<dbReference type="Pfam" id="PF02653">
    <property type="entry name" value="BPD_transp_2"/>
    <property type="match status" value="1"/>
</dbReference>
<feature type="transmembrane region" description="Helical" evidence="6">
    <location>
        <begin position="33"/>
        <end position="53"/>
    </location>
</feature>
<keyword evidence="3 6" id="KW-0812">Transmembrane</keyword>
<evidence type="ECO:0000256" key="1">
    <source>
        <dbReference type="ARBA" id="ARBA00004651"/>
    </source>
</evidence>
<dbReference type="KEGG" id="orm:HTY61_03495"/>
<name>A0A6N1V9C6_9HYPH</name>
<dbReference type="EMBL" id="CP054836">
    <property type="protein sequence ID" value="QKV17601.1"/>
    <property type="molecule type" value="Genomic_DNA"/>
</dbReference>
<feature type="transmembrane region" description="Helical" evidence="6">
    <location>
        <begin position="202"/>
        <end position="225"/>
    </location>
</feature>